<comment type="caution">
    <text evidence="1">The sequence shown here is derived from an EMBL/GenBank/DDBJ whole genome shotgun (WGS) entry which is preliminary data.</text>
</comment>
<evidence type="ECO:0000313" key="1">
    <source>
        <dbReference type="EMBL" id="MCB8878231.1"/>
    </source>
</evidence>
<dbReference type="NCBIfam" id="NF047595">
    <property type="entry name" value="IS66_ISRel24_TnpA"/>
    <property type="match status" value="1"/>
</dbReference>
<evidence type="ECO:0000313" key="2">
    <source>
        <dbReference type="Proteomes" id="UP000708298"/>
    </source>
</evidence>
<dbReference type="Proteomes" id="UP000708298">
    <property type="component" value="Unassembled WGS sequence"/>
</dbReference>
<dbReference type="EMBL" id="JAESVB010000027">
    <property type="protein sequence ID" value="MCB8878231.1"/>
    <property type="molecule type" value="Genomic_DNA"/>
</dbReference>
<proteinExistence type="predicted"/>
<dbReference type="Pfam" id="PF01527">
    <property type="entry name" value="HTH_Tnp_1"/>
    <property type="match status" value="1"/>
</dbReference>
<dbReference type="RefSeq" id="WP_227323877.1">
    <property type="nucleotide sequence ID" value="NZ_JAESVB010000027.1"/>
</dbReference>
<sequence length="141" mass="15539">MDDDTVGERHLLRAPEVFGEIMPGLERKRRWSMEEKLRILAQSVAPGSSPTLTCKLHGISSGQLYTWRKQFRRGDLTGFVPVSIAQEPPVLPAPDPVVEALPLTTIAAASSIEVDLPNGIKLRIPYDVDEVALRRILSALS</sequence>
<dbReference type="InterPro" id="IPR010921">
    <property type="entry name" value="Trp_repressor/repl_initiator"/>
</dbReference>
<dbReference type="GO" id="GO:0004803">
    <property type="term" value="F:transposase activity"/>
    <property type="evidence" value="ECO:0007669"/>
    <property type="project" value="InterPro"/>
</dbReference>
<keyword evidence="2" id="KW-1185">Reference proteome</keyword>
<dbReference type="SUPFAM" id="SSF48295">
    <property type="entry name" value="TrpR-like"/>
    <property type="match status" value="1"/>
</dbReference>
<dbReference type="GO" id="GO:0006313">
    <property type="term" value="P:DNA transposition"/>
    <property type="evidence" value="ECO:0007669"/>
    <property type="project" value="InterPro"/>
</dbReference>
<dbReference type="PANTHER" id="PTHR37936:SF3">
    <property type="entry name" value="TRANSPOSASE INSC FOR INSERTION ELEMENT IS2A-RELATED"/>
    <property type="match status" value="1"/>
</dbReference>
<dbReference type="GO" id="GO:0043565">
    <property type="term" value="F:sequence-specific DNA binding"/>
    <property type="evidence" value="ECO:0007669"/>
    <property type="project" value="InterPro"/>
</dbReference>
<reference evidence="1" key="1">
    <citation type="journal article" date="2021" name="Microorganisms">
        <title>Acidisoma silvae sp. nov. and Acidisomacellulosilytica sp. nov., Two Acidophilic Bacteria Isolated from Decaying Wood, Hydrolyzing Cellulose and Producing Poly-3-hydroxybutyrate.</title>
        <authorList>
            <person name="Mieszkin S."/>
            <person name="Pouder E."/>
            <person name="Uroz S."/>
            <person name="Simon-Colin C."/>
            <person name="Alain K."/>
        </authorList>
    </citation>
    <scope>NUCLEOTIDE SEQUENCE</scope>
    <source>
        <strain evidence="1">HW T2.11</strain>
    </source>
</reference>
<dbReference type="PANTHER" id="PTHR37936">
    <property type="entry name" value="TRANSPOSASE INSC FOR INSERTION ELEMENT IS2A-RELATED"/>
    <property type="match status" value="1"/>
</dbReference>
<protein>
    <submittedName>
        <fullName evidence="1">Transposase</fullName>
    </submittedName>
</protein>
<reference evidence="1" key="2">
    <citation type="submission" date="2021-01" db="EMBL/GenBank/DDBJ databases">
        <authorList>
            <person name="Mieszkin S."/>
            <person name="Pouder E."/>
            <person name="Alain K."/>
        </authorList>
    </citation>
    <scope>NUCLEOTIDE SEQUENCE</scope>
    <source>
        <strain evidence="1">HW T2.11</strain>
    </source>
</reference>
<organism evidence="1 2">
    <name type="scientific">Acidisoma silvae</name>
    <dbReference type="NCBI Taxonomy" id="2802396"/>
    <lineage>
        <taxon>Bacteria</taxon>
        <taxon>Pseudomonadati</taxon>
        <taxon>Pseudomonadota</taxon>
        <taxon>Alphaproteobacteria</taxon>
        <taxon>Acetobacterales</taxon>
        <taxon>Acidocellaceae</taxon>
        <taxon>Acidisoma</taxon>
    </lineage>
</organism>
<dbReference type="InterPro" id="IPR002514">
    <property type="entry name" value="Transposase_8"/>
</dbReference>
<gene>
    <name evidence="1" type="ORF">ASILVAE211_23815</name>
</gene>
<accession>A0A963YWF3</accession>
<dbReference type="AlphaFoldDB" id="A0A963YWF3"/>
<name>A0A963YWF3_9PROT</name>